<organism evidence="3 4">
    <name type="scientific">Chitinophaga caeni</name>
    <dbReference type="NCBI Taxonomy" id="2029983"/>
    <lineage>
        <taxon>Bacteria</taxon>
        <taxon>Pseudomonadati</taxon>
        <taxon>Bacteroidota</taxon>
        <taxon>Chitinophagia</taxon>
        <taxon>Chitinophagales</taxon>
        <taxon>Chitinophagaceae</taxon>
        <taxon>Chitinophaga</taxon>
    </lineage>
</organism>
<dbReference type="RefSeq" id="WP_098194353.1">
    <property type="nucleotide sequence ID" value="NZ_CP023777.1"/>
</dbReference>
<feature type="domain" description="CCDC81-like prokaryotic HU" evidence="2">
    <location>
        <begin position="2"/>
        <end position="51"/>
    </location>
</feature>
<proteinExistence type="predicted"/>
<protein>
    <recommendedName>
        <fullName evidence="2">CCDC81-like prokaryotic HU domain-containing protein</fullName>
    </recommendedName>
</protein>
<evidence type="ECO:0000313" key="3">
    <source>
        <dbReference type="EMBL" id="ATL47976.1"/>
    </source>
</evidence>
<evidence type="ECO:0000313" key="4">
    <source>
        <dbReference type="Proteomes" id="UP000220133"/>
    </source>
</evidence>
<accession>A0A291QVK6</accession>
<evidence type="ECO:0000256" key="1">
    <source>
        <dbReference type="SAM" id="Phobius"/>
    </source>
</evidence>
<dbReference type="Pfam" id="PF18174">
    <property type="entry name" value="HU-CCDC81_bac_1"/>
    <property type="match status" value="1"/>
</dbReference>
<keyword evidence="4" id="KW-1185">Reference proteome</keyword>
<reference evidence="3 4" key="1">
    <citation type="submission" date="2017-10" db="EMBL/GenBank/DDBJ databases">
        <title>Paenichitinophaga pekingensis gen. nov., sp. nov., isolated from activated sludge.</title>
        <authorList>
            <person name="Jin D."/>
            <person name="Kong X."/>
            <person name="Deng Y."/>
            <person name="Bai Z."/>
        </authorList>
    </citation>
    <scope>NUCLEOTIDE SEQUENCE [LARGE SCALE GENOMIC DNA]</scope>
    <source>
        <strain evidence="3 4">13</strain>
    </source>
</reference>
<dbReference type="EMBL" id="CP023777">
    <property type="protein sequence ID" value="ATL47976.1"/>
    <property type="molecule type" value="Genomic_DNA"/>
</dbReference>
<keyword evidence="1" id="KW-1133">Transmembrane helix</keyword>
<keyword evidence="1" id="KW-0812">Transmembrane</keyword>
<dbReference type="AlphaFoldDB" id="A0A291QVK6"/>
<dbReference type="Proteomes" id="UP000220133">
    <property type="component" value="Chromosome"/>
</dbReference>
<dbReference type="KEGG" id="cbae:COR50_12810"/>
<keyword evidence="1" id="KW-0472">Membrane</keyword>
<gene>
    <name evidence="3" type="ORF">COR50_12810</name>
</gene>
<dbReference type="OrthoDB" id="653949at2"/>
<name>A0A291QVK6_9BACT</name>
<dbReference type="InterPro" id="IPR040495">
    <property type="entry name" value="HU-CCDC81_bac_1"/>
</dbReference>
<evidence type="ECO:0000259" key="2">
    <source>
        <dbReference type="Pfam" id="PF18174"/>
    </source>
</evidence>
<sequence length="330" mass="36688">MLQQYIAEVLYKQQTCVVPGLGTFTVEHIPAQFDVAEKKLMPPKEQITFSNTWTDDGSCVQWIANNEHLVSDVAKLKYDKYLEELKSQLATGAPFVIDGIGTLRMNANQELQFIPQQIPGSFEALDVQHVLRGADAPPPVVKVGNTEQVNQEVVEHLSAAPFEEENSGRLKWYWIVLPILAIVAVVVVWLLYKNMLPGQESIFPAAPNTTLTSSKADSTQQQMNTADSIAKTAADSSNNIVEAPQVVANWPEDSIITYKVIFESKPTLASATKRYEQLKRYKQDVYIIPAKDSSQYFIAIQKSSAVQDTAAETSKIRINYGSKTSSIVFE</sequence>
<feature type="transmembrane region" description="Helical" evidence="1">
    <location>
        <begin position="172"/>
        <end position="192"/>
    </location>
</feature>